<evidence type="ECO:0000313" key="1">
    <source>
        <dbReference type="EMBL" id="KKM67279.1"/>
    </source>
</evidence>
<proteinExistence type="predicted"/>
<protein>
    <submittedName>
        <fullName evidence="1">Uncharacterized protein</fullName>
    </submittedName>
</protein>
<dbReference type="AlphaFoldDB" id="A0A0F9JBW9"/>
<sequence>MKIDKQKQGKRNLASGRRFELKVYKDLEEKGWICARWTKNVELNPVRLQSADFGNKGKPSIDIKGNIGKLVPAKQGKFRKTSTGFPDFITFRTSVDVRSDKYYYDVCGVESKSNGYLDKEEKEKCRWLLDNNVFSKIFIAKKGKVRGKIEYKEFT</sequence>
<accession>A0A0F9JBW9</accession>
<reference evidence="1" key="1">
    <citation type="journal article" date="2015" name="Nature">
        <title>Complex archaea that bridge the gap between prokaryotes and eukaryotes.</title>
        <authorList>
            <person name="Spang A."/>
            <person name="Saw J.H."/>
            <person name="Jorgensen S.L."/>
            <person name="Zaremba-Niedzwiedzka K."/>
            <person name="Martijn J."/>
            <person name="Lind A.E."/>
            <person name="van Eijk R."/>
            <person name="Schleper C."/>
            <person name="Guy L."/>
            <person name="Ettema T.J."/>
        </authorList>
    </citation>
    <scope>NUCLEOTIDE SEQUENCE</scope>
</reference>
<comment type="caution">
    <text evidence="1">The sequence shown here is derived from an EMBL/GenBank/DDBJ whole genome shotgun (WGS) entry which is preliminary data.</text>
</comment>
<dbReference type="EMBL" id="LAZR01010378">
    <property type="protein sequence ID" value="KKM67279.1"/>
    <property type="molecule type" value="Genomic_DNA"/>
</dbReference>
<organism evidence="1">
    <name type="scientific">marine sediment metagenome</name>
    <dbReference type="NCBI Taxonomy" id="412755"/>
    <lineage>
        <taxon>unclassified sequences</taxon>
        <taxon>metagenomes</taxon>
        <taxon>ecological metagenomes</taxon>
    </lineage>
</organism>
<gene>
    <name evidence="1" type="ORF">LCGC14_1472770</name>
</gene>
<name>A0A0F9JBW9_9ZZZZ</name>